<protein>
    <submittedName>
        <fullName evidence="1">Uncharacterized protein</fullName>
    </submittedName>
</protein>
<accession>A0A0A9CI31</accession>
<reference evidence="1" key="2">
    <citation type="journal article" date="2015" name="Data Brief">
        <title>Shoot transcriptome of the giant reed, Arundo donax.</title>
        <authorList>
            <person name="Barrero R.A."/>
            <person name="Guerrero F.D."/>
            <person name="Moolhuijzen P."/>
            <person name="Goolsby J.A."/>
            <person name="Tidwell J."/>
            <person name="Bellgard S.E."/>
            <person name="Bellgard M.I."/>
        </authorList>
    </citation>
    <scope>NUCLEOTIDE SEQUENCE</scope>
    <source>
        <tissue evidence="1">Shoot tissue taken approximately 20 cm above the soil surface</tissue>
    </source>
</reference>
<proteinExistence type="predicted"/>
<reference evidence="1" key="1">
    <citation type="submission" date="2014-09" db="EMBL/GenBank/DDBJ databases">
        <authorList>
            <person name="Magalhaes I.L.F."/>
            <person name="Oliveira U."/>
            <person name="Santos F.R."/>
            <person name="Vidigal T.H.D.A."/>
            <person name="Brescovit A.D."/>
            <person name="Santos A.J."/>
        </authorList>
    </citation>
    <scope>NUCLEOTIDE SEQUENCE</scope>
    <source>
        <tissue evidence="1">Shoot tissue taken approximately 20 cm above the soil surface</tissue>
    </source>
</reference>
<sequence>MNPAIAYRMKP</sequence>
<dbReference type="EMBL" id="GBRH01226728">
    <property type="protein sequence ID" value="JAD71167.1"/>
    <property type="molecule type" value="Transcribed_RNA"/>
</dbReference>
<name>A0A0A9CI31_ARUDO</name>
<organism evidence="1">
    <name type="scientific">Arundo donax</name>
    <name type="common">Giant reed</name>
    <name type="synonym">Donax arundinaceus</name>
    <dbReference type="NCBI Taxonomy" id="35708"/>
    <lineage>
        <taxon>Eukaryota</taxon>
        <taxon>Viridiplantae</taxon>
        <taxon>Streptophyta</taxon>
        <taxon>Embryophyta</taxon>
        <taxon>Tracheophyta</taxon>
        <taxon>Spermatophyta</taxon>
        <taxon>Magnoliopsida</taxon>
        <taxon>Liliopsida</taxon>
        <taxon>Poales</taxon>
        <taxon>Poaceae</taxon>
        <taxon>PACMAD clade</taxon>
        <taxon>Arundinoideae</taxon>
        <taxon>Arundineae</taxon>
        <taxon>Arundo</taxon>
    </lineage>
</organism>
<evidence type="ECO:0000313" key="1">
    <source>
        <dbReference type="EMBL" id="JAD71167.1"/>
    </source>
</evidence>